<keyword evidence="4" id="KW-1185">Reference proteome</keyword>
<keyword evidence="2" id="KW-0732">Signal</keyword>
<dbReference type="PROSITE" id="PS51257">
    <property type="entry name" value="PROKAR_LIPOPROTEIN"/>
    <property type="match status" value="1"/>
</dbReference>
<organism evidence="3 4">
    <name type="scientific">[Mycoplasma] anseris</name>
    <dbReference type="NCBI Taxonomy" id="92400"/>
    <lineage>
        <taxon>Bacteria</taxon>
        <taxon>Bacillati</taxon>
        <taxon>Mycoplasmatota</taxon>
        <taxon>Mycoplasmoidales</taxon>
        <taxon>Metamycoplasmataceae</taxon>
        <taxon>Metamycoplasma</taxon>
    </lineage>
</organism>
<dbReference type="Pfam" id="PF05960">
    <property type="entry name" value="DUF885"/>
    <property type="match status" value="2"/>
</dbReference>
<sequence>MTKKSKIILGILGAITPLLSVPVIASACDKNKPKPEPKPDPKPDPKPEPKPDPNKELEKNKIEELRIEIASKASELKTKESQLEELKKSSDADSKATEISNLEASIQTLSDELFEKRETIAKGGEGTDRDKSITAAYIISLNSKFEEELNKESIDQYNPAPTKEEEAKIVKAIDKYIGKIDLINSANLTEDSLAWAKGLKYNWEIDKGNRTKGSRYLLSSFNWGPSNAYAGNSFYGTISGRSNWKANRWNQWLSTLKEAVTLHLVPSKVWLKANINLIMKRVYNKQLQDFLNGEETEKTLVALIDSAPNNTEDLKAKNAFFKYYVTEYYNASTYGLGENLTELKVFKQNTLDEKEQTIEVLKNGRYEKVYGLGFTEKDLNQNQVGIGYMPGTEGQLTGKDVYNQYLKMVTTSELTPDEVYQKGYSSAKGAAENMKKIATEVSKLIKGESGEWAPTIKYDADGPGPDEVQDLKVTIRSSDGTINLGEFNKWLNSEEFFFGREDKSFYTNELKESLLNDQTPGMVAARASLTKLGYDPLKGDETKYNGITNDQFYYGALESFKWYNQFKATTQAYGAKFFGKTVPDYGIDTYEYANRTNEGVGAYNGSVKNFFFNADPYYSLPKWSVTSFANHESMMGHHNQIKYAELYLAKIDGQNLGSVFDYTSYVEGWALFMEWFGIENGFYGTPDYESTDYYAMPKDFSLSKGITSFFTSTNDADITPEMIKQIKELHGGVYWKQVSSVNEISDEKEHAKKAVKLANMLQYFGALNEAQLRNMRLALDTSYHGIGVQGKSDLPAGASIKQVREFMKANSALGIGDINSESRRYLSLPGQATAYNSGKEVMLDLYKKVQNKLGFNRKQFIEATTTENGKPIEHGEIKKFFDILLRNSALPMDTLKSVVYKVYNITE</sequence>
<dbReference type="PANTHER" id="PTHR33361:SF2">
    <property type="entry name" value="DUF885 DOMAIN-CONTAINING PROTEIN"/>
    <property type="match status" value="1"/>
</dbReference>
<dbReference type="InterPro" id="IPR010281">
    <property type="entry name" value="DUF885"/>
</dbReference>
<dbReference type="KEGG" id="mane:DP065_00015"/>
<accession>A0A2Z4NC96</accession>
<protein>
    <submittedName>
        <fullName evidence="3">DUF885 family protein</fullName>
    </submittedName>
</protein>
<feature type="region of interest" description="Disordered" evidence="1">
    <location>
        <begin position="28"/>
        <end position="60"/>
    </location>
</feature>
<dbReference type="EMBL" id="CP030140">
    <property type="protein sequence ID" value="AWX69159.1"/>
    <property type="molecule type" value="Genomic_DNA"/>
</dbReference>
<evidence type="ECO:0000256" key="2">
    <source>
        <dbReference type="SAM" id="SignalP"/>
    </source>
</evidence>
<feature type="compositionally biased region" description="Basic and acidic residues" evidence="1">
    <location>
        <begin position="73"/>
        <end position="96"/>
    </location>
</feature>
<evidence type="ECO:0000313" key="4">
    <source>
        <dbReference type="Proteomes" id="UP000250218"/>
    </source>
</evidence>
<evidence type="ECO:0000256" key="1">
    <source>
        <dbReference type="SAM" id="MobiDB-lite"/>
    </source>
</evidence>
<proteinExistence type="predicted"/>
<dbReference type="RefSeq" id="WP_033178688.1">
    <property type="nucleotide sequence ID" value="NZ_CP030140.1"/>
</dbReference>
<name>A0A2Z4NC96_9BACT</name>
<feature type="region of interest" description="Disordered" evidence="1">
    <location>
        <begin position="73"/>
        <end position="99"/>
    </location>
</feature>
<feature type="chain" id="PRO_5016425973" evidence="2">
    <location>
        <begin position="28"/>
        <end position="907"/>
    </location>
</feature>
<gene>
    <name evidence="3" type="ORF">DP065_00015</name>
</gene>
<feature type="signal peptide" evidence="2">
    <location>
        <begin position="1"/>
        <end position="27"/>
    </location>
</feature>
<feature type="compositionally biased region" description="Basic and acidic residues" evidence="1">
    <location>
        <begin position="29"/>
        <end position="60"/>
    </location>
</feature>
<reference evidence="4" key="1">
    <citation type="submission" date="2018-06" db="EMBL/GenBank/DDBJ databases">
        <title>Complete genome sequences of Mycoplasma anatis, M. anseris and M. cloacale type strains.</title>
        <authorList>
            <person name="Grozner D."/>
            <person name="Forro B."/>
            <person name="Sulyok K.M."/>
            <person name="Marton S."/>
            <person name="Kreizinger Z."/>
            <person name="Banyai K."/>
            <person name="Gyuranecz M."/>
        </authorList>
    </citation>
    <scope>NUCLEOTIDE SEQUENCE [LARGE SCALE GENOMIC DNA]</scope>
    <source>
        <strain evidence="4">ATCC 49234</strain>
    </source>
</reference>
<evidence type="ECO:0000313" key="3">
    <source>
        <dbReference type="EMBL" id="AWX69159.1"/>
    </source>
</evidence>
<dbReference type="AlphaFoldDB" id="A0A2Z4NC96"/>
<dbReference type="PANTHER" id="PTHR33361">
    <property type="entry name" value="GLR0591 PROTEIN"/>
    <property type="match status" value="1"/>
</dbReference>
<dbReference type="Proteomes" id="UP000250218">
    <property type="component" value="Chromosome"/>
</dbReference>